<keyword evidence="3" id="KW-1185">Reference proteome</keyword>
<evidence type="ECO:0000313" key="3">
    <source>
        <dbReference type="Proteomes" id="UP000218209"/>
    </source>
</evidence>
<dbReference type="Proteomes" id="UP000218209">
    <property type="component" value="Unassembled WGS sequence"/>
</dbReference>
<feature type="compositionally biased region" description="Polar residues" evidence="1">
    <location>
        <begin position="22"/>
        <end position="34"/>
    </location>
</feature>
<dbReference type="EMBL" id="KV919040">
    <property type="protein sequence ID" value="OSX72738.1"/>
    <property type="molecule type" value="Genomic_DNA"/>
</dbReference>
<name>A0A1X6NVU9_PORUM</name>
<organism evidence="2 3">
    <name type="scientific">Porphyra umbilicalis</name>
    <name type="common">Purple laver</name>
    <name type="synonym">Red alga</name>
    <dbReference type="NCBI Taxonomy" id="2786"/>
    <lineage>
        <taxon>Eukaryota</taxon>
        <taxon>Rhodophyta</taxon>
        <taxon>Bangiophyceae</taxon>
        <taxon>Bangiales</taxon>
        <taxon>Bangiaceae</taxon>
        <taxon>Porphyra</taxon>
    </lineage>
</organism>
<sequence>MASACTCPVAGSRRATDVPQRATGTHAHTPSHPSASCRAPGPCLDHPARGAARRGSTPKTYCAAAVSAPRSALRCWRRSGRSPRCVALTRACPRRARPWGCGSGTCSWCLQTL</sequence>
<evidence type="ECO:0000313" key="2">
    <source>
        <dbReference type="EMBL" id="OSX72738.1"/>
    </source>
</evidence>
<proteinExistence type="predicted"/>
<evidence type="ECO:0000256" key="1">
    <source>
        <dbReference type="SAM" id="MobiDB-lite"/>
    </source>
</evidence>
<protein>
    <submittedName>
        <fullName evidence="2">Uncharacterized protein</fullName>
    </submittedName>
</protein>
<reference evidence="2 3" key="1">
    <citation type="submission" date="2017-03" db="EMBL/GenBank/DDBJ databases">
        <title>WGS assembly of Porphyra umbilicalis.</title>
        <authorList>
            <person name="Brawley S.H."/>
            <person name="Blouin N.A."/>
            <person name="Ficko-Blean E."/>
            <person name="Wheeler G.L."/>
            <person name="Lohr M."/>
            <person name="Goodson H.V."/>
            <person name="Jenkins J.W."/>
            <person name="Blaby-Haas C.E."/>
            <person name="Helliwell K.E."/>
            <person name="Chan C."/>
            <person name="Marriage T."/>
            <person name="Bhattacharya D."/>
            <person name="Klein A.S."/>
            <person name="Badis Y."/>
            <person name="Brodie J."/>
            <person name="Cao Y."/>
            <person name="Collen J."/>
            <person name="Dittami S.M."/>
            <person name="Gachon C.M."/>
            <person name="Green B.R."/>
            <person name="Karpowicz S."/>
            <person name="Kim J.W."/>
            <person name="Kudahl U."/>
            <person name="Lin S."/>
            <person name="Michel G."/>
            <person name="Mittag M."/>
            <person name="Olson B.J."/>
            <person name="Pangilinan J."/>
            <person name="Peng Y."/>
            <person name="Qiu H."/>
            <person name="Shu S."/>
            <person name="Singer J.T."/>
            <person name="Smith A.G."/>
            <person name="Sprecher B.N."/>
            <person name="Wagner V."/>
            <person name="Wang W."/>
            <person name="Wang Z.-Y."/>
            <person name="Yan J."/>
            <person name="Yarish C."/>
            <person name="Zoeuner-Riek S."/>
            <person name="Zhuang Y."/>
            <person name="Zou Y."/>
            <person name="Lindquist E.A."/>
            <person name="Grimwood J."/>
            <person name="Barry K."/>
            <person name="Rokhsar D.S."/>
            <person name="Schmutz J."/>
            <person name="Stiller J.W."/>
            <person name="Grossman A.R."/>
            <person name="Prochnik S.E."/>
        </authorList>
    </citation>
    <scope>NUCLEOTIDE SEQUENCE [LARGE SCALE GENOMIC DNA]</scope>
    <source>
        <strain evidence="2">4086291</strain>
    </source>
</reference>
<gene>
    <name evidence="2" type="ORF">BU14_0407s0002</name>
</gene>
<feature type="region of interest" description="Disordered" evidence="1">
    <location>
        <begin position="1"/>
        <end position="42"/>
    </location>
</feature>
<dbReference type="AlphaFoldDB" id="A0A1X6NVU9"/>
<accession>A0A1X6NVU9</accession>